<dbReference type="PANTHER" id="PTHR42850:SF4">
    <property type="entry name" value="ZINC-DEPENDENT ENDOPOLYPHOSPHATASE"/>
    <property type="match status" value="1"/>
</dbReference>
<dbReference type="Proteomes" id="UP001549145">
    <property type="component" value="Unassembled WGS sequence"/>
</dbReference>
<keyword evidence="2" id="KW-0378">Hydrolase</keyword>
<reference evidence="2 3" key="1">
    <citation type="submission" date="2024-06" db="EMBL/GenBank/DDBJ databases">
        <title>Genomic Encyclopedia of Type Strains, Phase IV (KMG-IV): sequencing the most valuable type-strain genomes for metagenomic binning, comparative biology and taxonomic classification.</title>
        <authorList>
            <person name="Goeker M."/>
        </authorList>
    </citation>
    <scope>NUCLEOTIDE SEQUENCE [LARGE SCALE GENOMIC DNA]</scope>
    <source>
        <strain evidence="2 3">DSM 21331</strain>
    </source>
</reference>
<dbReference type="CDD" id="cd00144">
    <property type="entry name" value="MPP_PPP_family"/>
    <property type="match status" value="1"/>
</dbReference>
<protein>
    <submittedName>
        <fullName evidence="2">Serine/threonine protein phosphatase 1</fullName>
        <ecNumber evidence="2">3.1.3.16</ecNumber>
    </submittedName>
</protein>
<dbReference type="InterPro" id="IPR029052">
    <property type="entry name" value="Metallo-depent_PP-like"/>
</dbReference>
<feature type="domain" description="Calcineurin-like phosphoesterase" evidence="1">
    <location>
        <begin position="7"/>
        <end position="181"/>
    </location>
</feature>
<dbReference type="InterPro" id="IPR004843">
    <property type="entry name" value="Calcineurin-like_PHP"/>
</dbReference>
<dbReference type="EMBL" id="JBEPMM010000002">
    <property type="protein sequence ID" value="MET3691451.1"/>
    <property type="molecule type" value="Genomic_DNA"/>
</dbReference>
<dbReference type="Gene3D" id="3.60.21.10">
    <property type="match status" value="1"/>
</dbReference>
<dbReference type="PANTHER" id="PTHR42850">
    <property type="entry name" value="METALLOPHOSPHOESTERASE"/>
    <property type="match status" value="1"/>
</dbReference>
<comment type="caution">
    <text evidence="2">The sequence shown here is derived from an EMBL/GenBank/DDBJ whole genome shotgun (WGS) entry which is preliminary data.</text>
</comment>
<dbReference type="EC" id="3.1.3.16" evidence="2"/>
<evidence type="ECO:0000313" key="2">
    <source>
        <dbReference type="EMBL" id="MET3691451.1"/>
    </source>
</evidence>
<evidence type="ECO:0000313" key="3">
    <source>
        <dbReference type="Proteomes" id="UP001549145"/>
    </source>
</evidence>
<keyword evidence="3" id="KW-1185">Reference proteome</keyword>
<dbReference type="Pfam" id="PF00149">
    <property type="entry name" value="Metallophos"/>
    <property type="match status" value="1"/>
</dbReference>
<dbReference type="SUPFAM" id="SSF56300">
    <property type="entry name" value="Metallo-dependent phosphatases"/>
    <property type="match status" value="1"/>
</dbReference>
<accession>A0ABV2L0V0</accession>
<gene>
    <name evidence="2" type="ORF">ABID43_000976</name>
</gene>
<dbReference type="InterPro" id="IPR050126">
    <property type="entry name" value="Ap4A_hydrolase"/>
</dbReference>
<sequence>MSDLTYAIGDIHGCADALIRLLERIDDHARGRAAVIVCLGDYVDRGPDSAGVIRILRTRQAASHGTMICLRGNHEQMMLDAQRDVCDAPAWLANGGIETLRSFGAADAGELPDEVLTWISALPTVHEDAGRYYVHAGFRPGCRGIDPDVTARLWIREPFLGSNYDFGKHVVHGHTPQRNGRPDARSFRTNLDTACVYGQALTAGVFTTASSGPVEFLQAPRDTPQMSDRTGRP</sequence>
<dbReference type="GO" id="GO:0004722">
    <property type="term" value="F:protein serine/threonine phosphatase activity"/>
    <property type="evidence" value="ECO:0007669"/>
    <property type="project" value="UniProtKB-EC"/>
</dbReference>
<evidence type="ECO:0000259" key="1">
    <source>
        <dbReference type="Pfam" id="PF00149"/>
    </source>
</evidence>
<proteinExistence type="predicted"/>
<organism evidence="2 3">
    <name type="scientific">Methylobacterium goesingense</name>
    <dbReference type="NCBI Taxonomy" id="243690"/>
    <lineage>
        <taxon>Bacteria</taxon>
        <taxon>Pseudomonadati</taxon>
        <taxon>Pseudomonadota</taxon>
        <taxon>Alphaproteobacteria</taxon>
        <taxon>Hyphomicrobiales</taxon>
        <taxon>Methylobacteriaceae</taxon>
        <taxon>Methylobacterium</taxon>
    </lineage>
</organism>
<name>A0ABV2L0V0_9HYPH</name>
<dbReference type="RefSeq" id="WP_238279460.1">
    <property type="nucleotide sequence ID" value="NZ_BPQL01000058.1"/>
</dbReference>